<dbReference type="Proteomes" id="UP000000496">
    <property type="component" value="Chromosome gsn.131"/>
</dbReference>
<organism evidence="1 2">
    <name type="scientific">Simkania negevensis (strain ATCC VR-1471 / DSM 27360 / Z)</name>
    <dbReference type="NCBI Taxonomy" id="331113"/>
    <lineage>
        <taxon>Bacteria</taxon>
        <taxon>Pseudomonadati</taxon>
        <taxon>Chlamydiota</taxon>
        <taxon>Chlamydiia</taxon>
        <taxon>Parachlamydiales</taxon>
        <taxon>Simkaniaceae</taxon>
        <taxon>Simkania</taxon>
    </lineage>
</organism>
<evidence type="ECO:0000313" key="1">
    <source>
        <dbReference type="EMBL" id="CCB89845.1"/>
    </source>
</evidence>
<name>F8L3I6_SIMNZ</name>
<gene>
    <name evidence="1" type="ordered locus">SNE_A19680</name>
</gene>
<sequence>MSGDVSQIQHDYEQVGADVNARDKLYQQYNIDWGQFMQMFAEMKAGKMNPDMLINYFFYILMPKILGKTEDTLTIVGDQLNVLSDYRSLIAQAQSDFDKFSSGNDTGSQGTQDYNDLIQSLENIQNALKMDTGNDTVLDSSTSSQIDAAVSALIGDPSKGTTGALNDYSQFGFSDGADFLNALWTQSKDPNDGTSTNSDLLALGGSQSIPGAAEIIKTITEQFNTVNTGSSTFSQAKQTDVQYQSSAYQQQLGLDNNVLQNRAKFDSSIVQNEKTS</sequence>
<proteinExistence type="predicted"/>
<dbReference type="RefSeq" id="WP_013944311.1">
    <property type="nucleotide sequence ID" value="NC_015713.1"/>
</dbReference>
<accession>F8L3I6</accession>
<reference key="1">
    <citation type="journal article" date="2011" name="Mol. Biol. Evol.">
        <title>Unity in variety -- the pan-genome of the Chlamydiae.</title>
        <authorList>
            <person name="Collingro A."/>
            <person name="Tischler P."/>
            <person name="Weinmaier T."/>
            <person name="Penz T."/>
            <person name="Heinz E."/>
            <person name="Brunham R.C."/>
            <person name="Read T.D."/>
            <person name="Bavoil P.M."/>
            <person name="Sachse K."/>
            <person name="Kahane S."/>
            <person name="Friedman M.G."/>
            <person name="Rattei T."/>
            <person name="Myers G.S.A."/>
            <person name="Horn M."/>
        </authorList>
    </citation>
    <scope>NUCLEOTIDE SEQUENCE</scope>
    <source>
        <strain>Z</strain>
    </source>
</reference>
<dbReference type="EMBL" id="FR872582">
    <property type="protein sequence ID" value="CCB89845.1"/>
    <property type="molecule type" value="Genomic_DNA"/>
</dbReference>
<dbReference type="AlphaFoldDB" id="F8L3I6"/>
<dbReference type="KEGG" id="sng:SNE_A19680"/>
<dbReference type="HOGENOM" id="CLU_1007955_0_0_0"/>
<reference evidence="1 2" key="2">
    <citation type="journal article" date="2011" name="Mol. Biol. Evol.">
        <title>Unity in variety--the pan-genome of the Chlamydiae.</title>
        <authorList>
            <person name="Collingro A."/>
            <person name="Tischler P."/>
            <person name="Weinmaier T."/>
            <person name="Penz T."/>
            <person name="Heinz E."/>
            <person name="Brunham R.C."/>
            <person name="Read T.D."/>
            <person name="Bavoil P.M."/>
            <person name="Sachse K."/>
            <person name="Kahane S."/>
            <person name="Friedman M.G."/>
            <person name="Rattei T."/>
            <person name="Myers G.S."/>
            <person name="Horn M."/>
        </authorList>
    </citation>
    <scope>NUCLEOTIDE SEQUENCE [LARGE SCALE GENOMIC DNA]</scope>
    <source>
        <strain evidence="2">ATCC VR-1471 / Z</strain>
    </source>
</reference>
<keyword evidence="2" id="KW-1185">Reference proteome</keyword>
<protein>
    <submittedName>
        <fullName evidence="1">Uncharacterized protein</fullName>
    </submittedName>
</protein>
<dbReference type="STRING" id="331113.SNE_A19680"/>
<evidence type="ECO:0000313" key="2">
    <source>
        <dbReference type="Proteomes" id="UP000000496"/>
    </source>
</evidence>